<dbReference type="SUPFAM" id="SSF56300">
    <property type="entry name" value="Metallo-dependent phosphatases"/>
    <property type="match status" value="1"/>
</dbReference>
<proteinExistence type="predicted"/>
<organism evidence="2 3">
    <name type="scientific">Aspergillus homomorphus (strain CBS 101889)</name>
    <dbReference type="NCBI Taxonomy" id="1450537"/>
    <lineage>
        <taxon>Eukaryota</taxon>
        <taxon>Fungi</taxon>
        <taxon>Dikarya</taxon>
        <taxon>Ascomycota</taxon>
        <taxon>Pezizomycotina</taxon>
        <taxon>Eurotiomycetes</taxon>
        <taxon>Eurotiomycetidae</taxon>
        <taxon>Eurotiales</taxon>
        <taxon>Aspergillaceae</taxon>
        <taxon>Aspergillus</taxon>
        <taxon>Aspergillus subgen. Circumdati</taxon>
    </lineage>
</organism>
<dbReference type="InterPro" id="IPR029052">
    <property type="entry name" value="Metallo-depent_PP-like"/>
</dbReference>
<dbReference type="Gene3D" id="3.60.21.10">
    <property type="match status" value="1"/>
</dbReference>
<gene>
    <name evidence="2" type="ORF">BO97DRAFT_118187</name>
</gene>
<dbReference type="PANTHER" id="PTHR12905">
    <property type="entry name" value="METALLOPHOSPHOESTERASE"/>
    <property type="match status" value="1"/>
</dbReference>
<protein>
    <submittedName>
        <fullName evidence="2">Metallo-dependent phosphatase</fullName>
    </submittedName>
</protein>
<dbReference type="EMBL" id="KZ824293">
    <property type="protein sequence ID" value="RAL10734.1"/>
    <property type="molecule type" value="Genomic_DNA"/>
</dbReference>
<accession>A0A395HWW5</accession>
<dbReference type="CDD" id="cd07379">
    <property type="entry name" value="MPP_239FB"/>
    <property type="match status" value="1"/>
</dbReference>
<name>A0A395HWW5_ASPHC</name>
<dbReference type="PANTHER" id="PTHR12905:SF0">
    <property type="entry name" value="CALCINEURIN-LIKE PHOSPHOESTERASE DOMAIN-CONTAINING PROTEIN"/>
    <property type="match status" value="1"/>
</dbReference>
<dbReference type="InterPro" id="IPR004843">
    <property type="entry name" value="Calcineurin-like_PHP"/>
</dbReference>
<dbReference type="GO" id="GO:0016787">
    <property type="term" value="F:hydrolase activity"/>
    <property type="evidence" value="ECO:0007669"/>
    <property type="project" value="InterPro"/>
</dbReference>
<dbReference type="AlphaFoldDB" id="A0A395HWW5"/>
<dbReference type="Pfam" id="PF00149">
    <property type="entry name" value="Metallophos"/>
    <property type="match status" value="1"/>
</dbReference>
<dbReference type="Proteomes" id="UP000248961">
    <property type="component" value="Unassembled WGS sequence"/>
</dbReference>
<sequence length="319" mass="34777">MNSNAPIKTRFLILSDTHNINLPSDSTTNHRADVAIHCGDLTQTSMLDEMQASIALLQQIDAPLKLVIAGNHDFTLDTPFFRDLLEKDYARLDPTAIAKFYGEYGEARQLFAAPDAQASGIRLLDEGTHQFTLQNGAVLTVYASPYTPARGKMGFQYERSEGHAFDIPPGVDVAMTHGPPAGVLDYTAHGQRAGCPDLLAAAARARPPMHCFGHIHEGWGARLVTWREKVGEDPSHSVLIDDDRSVLIEDLSTLNQGAEEKGKMGEQSGGLSRTSHCADNEHPLKPGLQTLFVNAAIEGLGEIRVQPPWLVDLELLRVA</sequence>
<dbReference type="VEuPathDB" id="FungiDB:BO97DRAFT_118187"/>
<keyword evidence="3" id="KW-1185">Reference proteome</keyword>
<evidence type="ECO:0000313" key="3">
    <source>
        <dbReference type="Proteomes" id="UP000248961"/>
    </source>
</evidence>
<evidence type="ECO:0000259" key="1">
    <source>
        <dbReference type="Pfam" id="PF00149"/>
    </source>
</evidence>
<dbReference type="InterPro" id="IPR051693">
    <property type="entry name" value="UPF0046_metallophosphoest"/>
</dbReference>
<dbReference type="GeneID" id="37194248"/>
<dbReference type="RefSeq" id="XP_025549888.1">
    <property type="nucleotide sequence ID" value="XM_025689959.1"/>
</dbReference>
<feature type="domain" description="Calcineurin-like phosphoesterase" evidence="1">
    <location>
        <begin position="10"/>
        <end position="217"/>
    </location>
</feature>
<evidence type="ECO:0000313" key="2">
    <source>
        <dbReference type="EMBL" id="RAL10734.1"/>
    </source>
</evidence>
<reference evidence="2 3" key="1">
    <citation type="submission" date="2018-02" db="EMBL/GenBank/DDBJ databases">
        <title>The genomes of Aspergillus section Nigri reveals drivers in fungal speciation.</title>
        <authorList>
            <consortium name="DOE Joint Genome Institute"/>
            <person name="Vesth T.C."/>
            <person name="Nybo J."/>
            <person name="Theobald S."/>
            <person name="Brandl J."/>
            <person name="Frisvad J.C."/>
            <person name="Nielsen K.F."/>
            <person name="Lyhne E.K."/>
            <person name="Kogle M.E."/>
            <person name="Kuo A."/>
            <person name="Riley R."/>
            <person name="Clum A."/>
            <person name="Nolan M."/>
            <person name="Lipzen A."/>
            <person name="Salamov A."/>
            <person name="Henrissat B."/>
            <person name="Wiebenga A."/>
            <person name="De vries R.P."/>
            <person name="Grigoriev I.V."/>
            <person name="Mortensen U.H."/>
            <person name="Andersen M.R."/>
            <person name="Baker S.E."/>
        </authorList>
    </citation>
    <scope>NUCLEOTIDE SEQUENCE [LARGE SCALE GENOMIC DNA]</scope>
    <source>
        <strain evidence="2 3">CBS 101889</strain>
    </source>
</reference>
<dbReference type="OrthoDB" id="630188at2759"/>